<evidence type="ECO:0000313" key="1">
    <source>
        <dbReference type="EMBL" id="KAJ8403896.1"/>
    </source>
</evidence>
<keyword evidence="2" id="KW-1185">Reference proteome</keyword>
<dbReference type="Proteomes" id="UP001221898">
    <property type="component" value="Unassembled WGS sequence"/>
</dbReference>
<organism evidence="1 2">
    <name type="scientific">Aldrovandia affinis</name>
    <dbReference type="NCBI Taxonomy" id="143900"/>
    <lineage>
        <taxon>Eukaryota</taxon>
        <taxon>Metazoa</taxon>
        <taxon>Chordata</taxon>
        <taxon>Craniata</taxon>
        <taxon>Vertebrata</taxon>
        <taxon>Euteleostomi</taxon>
        <taxon>Actinopterygii</taxon>
        <taxon>Neopterygii</taxon>
        <taxon>Teleostei</taxon>
        <taxon>Notacanthiformes</taxon>
        <taxon>Halosauridae</taxon>
        <taxon>Aldrovandia</taxon>
    </lineage>
</organism>
<dbReference type="EMBL" id="JAINUG010000056">
    <property type="protein sequence ID" value="KAJ8403896.1"/>
    <property type="molecule type" value="Genomic_DNA"/>
</dbReference>
<protein>
    <submittedName>
        <fullName evidence="1">Uncharacterized protein</fullName>
    </submittedName>
</protein>
<name>A0AAD7SLY9_9TELE</name>
<proteinExistence type="predicted"/>
<sequence>MGPLSFCSGRSHGYRQFSGSDGLISCLLLQFKESGAGDPRPVPPRNLQDTLRSMICASVSFDTPARVTELPRPVPEAPAGWGDLTGLRFVHRCTSAGPAAIHTPLTAGSRLSPCGTHAPHCTPLTRTCGSAEQSSRIVIGAHGPM</sequence>
<reference evidence="1" key="1">
    <citation type="journal article" date="2023" name="Science">
        <title>Genome structures resolve the early diversification of teleost fishes.</title>
        <authorList>
            <person name="Parey E."/>
            <person name="Louis A."/>
            <person name="Montfort J."/>
            <person name="Bouchez O."/>
            <person name="Roques C."/>
            <person name="Iampietro C."/>
            <person name="Lluch J."/>
            <person name="Castinel A."/>
            <person name="Donnadieu C."/>
            <person name="Desvignes T."/>
            <person name="Floi Bucao C."/>
            <person name="Jouanno E."/>
            <person name="Wen M."/>
            <person name="Mejri S."/>
            <person name="Dirks R."/>
            <person name="Jansen H."/>
            <person name="Henkel C."/>
            <person name="Chen W.J."/>
            <person name="Zahm M."/>
            <person name="Cabau C."/>
            <person name="Klopp C."/>
            <person name="Thompson A.W."/>
            <person name="Robinson-Rechavi M."/>
            <person name="Braasch I."/>
            <person name="Lecointre G."/>
            <person name="Bobe J."/>
            <person name="Postlethwait J.H."/>
            <person name="Berthelot C."/>
            <person name="Roest Crollius H."/>
            <person name="Guiguen Y."/>
        </authorList>
    </citation>
    <scope>NUCLEOTIDE SEQUENCE</scope>
    <source>
        <strain evidence="1">NC1722</strain>
    </source>
</reference>
<comment type="caution">
    <text evidence="1">The sequence shown here is derived from an EMBL/GenBank/DDBJ whole genome shotgun (WGS) entry which is preliminary data.</text>
</comment>
<evidence type="ECO:0000313" key="2">
    <source>
        <dbReference type="Proteomes" id="UP001221898"/>
    </source>
</evidence>
<dbReference type="AlphaFoldDB" id="A0AAD7SLY9"/>
<accession>A0AAD7SLY9</accession>
<gene>
    <name evidence="1" type="ORF">AAFF_G00347640</name>
</gene>